<dbReference type="Proteomes" id="UP000194139">
    <property type="component" value="Chromosome"/>
</dbReference>
<dbReference type="PROSITE" id="PS50109">
    <property type="entry name" value="HIS_KIN"/>
    <property type="match status" value="1"/>
</dbReference>
<evidence type="ECO:0000256" key="4">
    <source>
        <dbReference type="PROSITE-ProRule" id="PRU00169"/>
    </source>
</evidence>
<dbReference type="InterPro" id="IPR035965">
    <property type="entry name" value="PAS-like_dom_sf"/>
</dbReference>
<dbReference type="InterPro" id="IPR036097">
    <property type="entry name" value="HisK_dim/P_sf"/>
</dbReference>
<dbReference type="InterPro" id="IPR004358">
    <property type="entry name" value="Sig_transdc_His_kin-like_C"/>
</dbReference>
<dbReference type="PRINTS" id="PR00344">
    <property type="entry name" value="BCTRLSENSOR"/>
</dbReference>
<keyword evidence="10" id="KW-1185">Reference proteome</keyword>
<gene>
    <name evidence="9" type="ORF">CAL13_10810</name>
</gene>
<evidence type="ECO:0000313" key="9">
    <source>
        <dbReference type="EMBL" id="ARP86643.1"/>
    </source>
</evidence>
<dbReference type="InterPro" id="IPR011006">
    <property type="entry name" value="CheY-like_superfamily"/>
</dbReference>
<evidence type="ECO:0000256" key="3">
    <source>
        <dbReference type="ARBA" id="ARBA00022553"/>
    </source>
</evidence>
<dbReference type="EMBL" id="CP021109">
    <property type="protein sequence ID" value="ARP86643.1"/>
    <property type="molecule type" value="Genomic_DNA"/>
</dbReference>
<dbReference type="InterPro" id="IPR000700">
    <property type="entry name" value="PAS-assoc_C"/>
</dbReference>
<dbReference type="RefSeq" id="WP_198297830.1">
    <property type="nucleotide sequence ID" value="NZ_CP021109.1"/>
</dbReference>
<dbReference type="Pfam" id="PF00072">
    <property type="entry name" value="Response_reg"/>
    <property type="match status" value="1"/>
</dbReference>
<dbReference type="SUPFAM" id="SSF47384">
    <property type="entry name" value="Homodimeric domain of signal transducing histidine kinase"/>
    <property type="match status" value="1"/>
</dbReference>
<dbReference type="GO" id="GO:0000155">
    <property type="term" value="F:phosphorelay sensor kinase activity"/>
    <property type="evidence" value="ECO:0007669"/>
    <property type="project" value="InterPro"/>
</dbReference>
<dbReference type="InterPro" id="IPR003661">
    <property type="entry name" value="HisK_dim/P_dom"/>
</dbReference>
<organism evidence="9 10">
    <name type="scientific">Bordetella genomosp. 9</name>
    <dbReference type="NCBI Taxonomy" id="1416803"/>
    <lineage>
        <taxon>Bacteria</taxon>
        <taxon>Pseudomonadati</taxon>
        <taxon>Pseudomonadota</taxon>
        <taxon>Betaproteobacteria</taxon>
        <taxon>Burkholderiales</taxon>
        <taxon>Alcaligenaceae</taxon>
        <taxon>Bordetella</taxon>
    </lineage>
</organism>
<comment type="catalytic activity">
    <reaction evidence="1">
        <text>ATP + protein L-histidine = ADP + protein N-phospho-L-histidine.</text>
        <dbReference type="EC" id="2.7.13.3"/>
    </reaction>
</comment>
<name>A0A1W6Z1D1_9BORD</name>
<dbReference type="Gene3D" id="1.10.287.130">
    <property type="match status" value="1"/>
</dbReference>
<keyword evidence="9" id="KW-0808">Transferase</keyword>
<feature type="domain" description="Response regulatory" evidence="7">
    <location>
        <begin position="433"/>
        <end position="548"/>
    </location>
</feature>
<protein>
    <recommendedName>
        <fullName evidence="2">histidine kinase</fullName>
        <ecNumber evidence="2">2.7.13.3</ecNumber>
    </recommendedName>
</protein>
<feature type="modified residue" description="4-aspartylphosphate" evidence="4">
    <location>
        <position position="483"/>
    </location>
</feature>
<feature type="coiled-coil region" evidence="5">
    <location>
        <begin position="128"/>
        <end position="180"/>
    </location>
</feature>
<evidence type="ECO:0000259" key="6">
    <source>
        <dbReference type="PROSITE" id="PS50109"/>
    </source>
</evidence>
<dbReference type="Gene3D" id="3.30.450.20">
    <property type="entry name" value="PAS domain"/>
    <property type="match status" value="1"/>
</dbReference>
<dbReference type="PROSITE" id="PS50110">
    <property type="entry name" value="RESPONSE_REGULATORY"/>
    <property type="match status" value="1"/>
</dbReference>
<dbReference type="InterPro" id="IPR003594">
    <property type="entry name" value="HATPase_dom"/>
</dbReference>
<dbReference type="SUPFAM" id="SSF52172">
    <property type="entry name" value="CheY-like"/>
    <property type="match status" value="1"/>
</dbReference>
<dbReference type="InterPro" id="IPR036890">
    <property type="entry name" value="HATPase_C_sf"/>
</dbReference>
<dbReference type="SMART" id="SM00448">
    <property type="entry name" value="REC"/>
    <property type="match status" value="1"/>
</dbReference>
<dbReference type="PROSITE" id="PS50113">
    <property type="entry name" value="PAC"/>
    <property type="match status" value="1"/>
</dbReference>
<feature type="domain" description="Histidine kinase" evidence="6">
    <location>
        <begin position="189"/>
        <end position="411"/>
    </location>
</feature>
<dbReference type="InterPro" id="IPR005467">
    <property type="entry name" value="His_kinase_dom"/>
</dbReference>
<dbReference type="Pfam" id="PF02518">
    <property type="entry name" value="HATPase_c"/>
    <property type="match status" value="1"/>
</dbReference>
<dbReference type="SMART" id="SM00387">
    <property type="entry name" value="HATPase_c"/>
    <property type="match status" value="1"/>
</dbReference>
<keyword evidence="9" id="KW-0418">Kinase</keyword>
<evidence type="ECO:0000256" key="1">
    <source>
        <dbReference type="ARBA" id="ARBA00000085"/>
    </source>
</evidence>
<evidence type="ECO:0000256" key="5">
    <source>
        <dbReference type="SAM" id="Coils"/>
    </source>
</evidence>
<evidence type="ECO:0000313" key="10">
    <source>
        <dbReference type="Proteomes" id="UP000194139"/>
    </source>
</evidence>
<accession>A0A1W6Z1D1</accession>
<dbReference type="PANTHER" id="PTHR43065:SF49">
    <property type="entry name" value="HISTIDINE KINASE"/>
    <property type="match status" value="1"/>
</dbReference>
<dbReference type="SUPFAM" id="SSF55785">
    <property type="entry name" value="PYP-like sensor domain (PAS domain)"/>
    <property type="match status" value="1"/>
</dbReference>
<evidence type="ECO:0000256" key="2">
    <source>
        <dbReference type="ARBA" id="ARBA00012438"/>
    </source>
</evidence>
<evidence type="ECO:0000259" key="8">
    <source>
        <dbReference type="PROSITE" id="PS50113"/>
    </source>
</evidence>
<sequence>MTIPAQGGPPHVDDFEDLFENAPCGYVSAAGDGRIIRANRTLAHWLGRDSSEFAGRRFQDFLNIAGKIYYETHFAPLIRMQGFFHEVALDLVRADGTTLPVLVNAVERRDGEGRLRFLRITVFNASDRRRYERELLQARRAAEQANAELRELSRTLEARVAEAVEERMKAEATLRQAQKMEALGQLTSGVAHDFNNMLAVMVSALNLIERRLGKDSGVEKYLAAAKASAATAGAMIHRMLAFARQQDLAPQALDPNRLVAEMSELLRRALGETVRLETVLAEGLWNIHADKNLLENAILNLAVNARDAMPEGGRLTIETANCQLAEAYAAEHGIAPGPYAMIAVTDTGTGMTPEVIAKAFDPFFTTKGPGKGTGLGLSQVFGFVKQSGGHIRIYSEPGQGTSIKIYLPRLDGASGGAHAATSQAMARGEASEVILVVEDDEHVLSLTAEMLRDLGYGVLQAREGAQALATLAAHPEIRLLLTDVVMPDINGRRLAEEAQSRRPGLQVLFTSGYAGHAIVHNGMLDAAANFLQKPASPELLAAKVRAILDGGAAGRKA</sequence>
<keyword evidence="5" id="KW-0175">Coiled coil</keyword>
<dbReference type="AlphaFoldDB" id="A0A1W6Z1D1"/>
<dbReference type="InterPro" id="IPR001789">
    <property type="entry name" value="Sig_transdc_resp-reg_receiver"/>
</dbReference>
<dbReference type="CDD" id="cd16919">
    <property type="entry name" value="HATPase_CckA-like"/>
    <property type="match status" value="1"/>
</dbReference>
<dbReference type="Pfam" id="PF00512">
    <property type="entry name" value="HisKA"/>
    <property type="match status" value="1"/>
</dbReference>
<dbReference type="Gene3D" id="3.30.565.10">
    <property type="entry name" value="Histidine kinase-like ATPase, C-terminal domain"/>
    <property type="match status" value="1"/>
</dbReference>
<dbReference type="CDD" id="cd00130">
    <property type="entry name" value="PAS"/>
    <property type="match status" value="1"/>
</dbReference>
<feature type="domain" description="PAC" evidence="8">
    <location>
        <begin position="85"/>
        <end position="137"/>
    </location>
</feature>
<dbReference type="SMART" id="SM00388">
    <property type="entry name" value="HisKA"/>
    <property type="match status" value="1"/>
</dbReference>
<dbReference type="SUPFAM" id="SSF55874">
    <property type="entry name" value="ATPase domain of HSP90 chaperone/DNA topoisomerase II/histidine kinase"/>
    <property type="match status" value="1"/>
</dbReference>
<dbReference type="InterPro" id="IPR000014">
    <property type="entry name" value="PAS"/>
</dbReference>
<reference evidence="9 10" key="1">
    <citation type="submission" date="2017-05" db="EMBL/GenBank/DDBJ databases">
        <title>Complete and WGS of Bordetella genogroups.</title>
        <authorList>
            <person name="Spilker T."/>
            <person name="LiPuma J."/>
        </authorList>
    </citation>
    <scope>NUCLEOTIDE SEQUENCE [LARGE SCALE GENOMIC DNA]</scope>
    <source>
        <strain evidence="9 10">AU17164</strain>
    </source>
</reference>
<dbReference type="PANTHER" id="PTHR43065">
    <property type="entry name" value="SENSOR HISTIDINE KINASE"/>
    <property type="match status" value="1"/>
</dbReference>
<dbReference type="NCBIfam" id="TIGR00229">
    <property type="entry name" value="sensory_box"/>
    <property type="match status" value="1"/>
</dbReference>
<evidence type="ECO:0000259" key="7">
    <source>
        <dbReference type="PROSITE" id="PS50110"/>
    </source>
</evidence>
<dbReference type="Gene3D" id="3.40.50.2300">
    <property type="match status" value="1"/>
</dbReference>
<dbReference type="Pfam" id="PF13426">
    <property type="entry name" value="PAS_9"/>
    <property type="match status" value="1"/>
</dbReference>
<proteinExistence type="predicted"/>
<keyword evidence="3 4" id="KW-0597">Phosphoprotein</keyword>
<dbReference type="EC" id="2.7.13.3" evidence="2"/>